<dbReference type="InterPro" id="IPR011004">
    <property type="entry name" value="Trimer_LpxA-like_sf"/>
</dbReference>
<keyword evidence="4 5" id="KW-0012">Acyltransferase</keyword>
<proteinExistence type="inferred from homology"/>
<dbReference type="EMBL" id="AYYP01000015">
    <property type="protein sequence ID" value="KRM65391.1"/>
    <property type="molecule type" value="Genomic_DNA"/>
</dbReference>
<dbReference type="Pfam" id="PF12464">
    <property type="entry name" value="Mac"/>
    <property type="match status" value="1"/>
</dbReference>
<evidence type="ECO:0000313" key="7">
    <source>
        <dbReference type="EMBL" id="KRM65391.1"/>
    </source>
</evidence>
<comment type="caution">
    <text evidence="7">The sequence shown here is derived from an EMBL/GenBank/DDBJ whole genome shotgun (WGS) entry which is preliminary data.</text>
</comment>
<keyword evidence="3" id="KW-0677">Repeat</keyword>
<dbReference type="AlphaFoldDB" id="A0A0R2AEY0"/>
<gene>
    <name evidence="7" type="ORF">FC14_GL001359</name>
</gene>
<dbReference type="Proteomes" id="UP000051008">
    <property type="component" value="Unassembled WGS sequence"/>
</dbReference>
<dbReference type="PROSITE" id="PS00101">
    <property type="entry name" value="HEXAPEP_TRANSFERASES"/>
    <property type="match status" value="1"/>
</dbReference>
<organism evidence="7 8">
    <name type="scientific">Ligilactobacillus agilis DSM 20509</name>
    <dbReference type="NCBI Taxonomy" id="1423718"/>
    <lineage>
        <taxon>Bacteria</taxon>
        <taxon>Bacillati</taxon>
        <taxon>Bacillota</taxon>
        <taxon>Bacilli</taxon>
        <taxon>Lactobacillales</taxon>
        <taxon>Lactobacillaceae</taxon>
        <taxon>Ligilactobacillus</taxon>
    </lineage>
</organism>
<dbReference type="GO" id="GO:0008870">
    <property type="term" value="F:galactoside O-acetyltransferase activity"/>
    <property type="evidence" value="ECO:0007669"/>
    <property type="project" value="TreeGrafter"/>
</dbReference>
<evidence type="ECO:0000256" key="1">
    <source>
        <dbReference type="ARBA" id="ARBA00007274"/>
    </source>
</evidence>
<reference evidence="7 8" key="1">
    <citation type="journal article" date="2015" name="Genome Announc.">
        <title>Expanding the biotechnology potential of lactobacilli through comparative genomics of 213 strains and associated genera.</title>
        <authorList>
            <person name="Sun Z."/>
            <person name="Harris H.M."/>
            <person name="McCann A."/>
            <person name="Guo C."/>
            <person name="Argimon S."/>
            <person name="Zhang W."/>
            <person name="Yang X."/>
            <person name="Jeffery I.B."/>
            <person name="Cooney J.C."/>
            <person name="Kagawa T.F."/>
            <person name="Liu W."/>
            <person name="Song Y."/>
            <person name="Salvetti E."/>
            <person name="Wrobel A."/>
            <person name="Rasinkangas P."/>
            <person name="Parkhill J."/>
            <person name="Rea M.C."/>
            <person name="O'Sullivan O."/>
            <person name="Ritari J."/>
            <person name="Douillard F.P."/>
            <person name="Paul Ross R."/>
            <person name="Yang R."/>
            <person name="Briner A.E."/>
            <person name="Felis G.E."/>
            <person name="de Vos W.M."/>
            <person name="Barrangou R."/>
            <person name="Klaenhammer T.R."/>
            <person name="Caufield P.W."/>
            <person name="Cui Y."/>
            <person name="Zhang H."/>
            <person name="O'Toole P.W."/>
        </authorList>
    </citation>
    <scope>NUCLEOTIDE SEQUENCE [LARGE SCALE GENOMIC DNA]</scope>
    <source>
        <strain evidence="7 8">DSM 20509</strain>
    </source>
</reference>
<dbReference type="InterPro" id="IPR018357">
    <property type="entry name" value="Hexapep_transf_CS"/>
</dbReference>
<keyword evidence="2 5" id="KW-0808">Transferase</keyword>
<evidence type="ECO:0000256" key="4">
    <source>
        <dbReference type="ARBA" id="ARBA00023315"/>
    </source>
</evidence>
<dbReference type="PANTHER" id="PTHR43017">
    <property type="entry name" value="GALACTOSIDE O-ACETYLTRANSFERASE"/>
    <property type="match status" value="1"/>
</dbReference>
<sequence>MSEKEKMLNLQLYDANHAPELIKERTFAKELCYDYNHLRPSQRAERKQLLQKLLGKTKDNYTITAPFWCNYGYNIELGENFYANYNLVILDGAKVTFGDNVFVTPNCGFYTAGHPLDYERRNAGLGYAYPITVGDNVWIGGGVQVMPGVTIGSNVVIGGGSVVTKDIPDNCVAVGNPCKVIRPITEADKTRSYDRL</sequence>
<dbReference type="SMART" id="SM01266">
    <property type="entry name" value="Mac"/>
    <property type="match status" value="1"/>
</dbReference>
<keyword evidence="8" id="KW-1185">Reference proteome</keyword>
<comment type="similarity">
    <text evidence="1 5">Belongs to the transferase hexapeptide repeat family.</text>
</comment>
<dbReference type="Pfam" id="PF00132">
    <property type="entry name" value="Hexapep"/>
    <property type="match status" value="1"/>
</dbReference>
<evidence type="ECO:0000313" key="8">
    <source>
        <dbReference type="Proteomes" id="UP000051008"/>
    </source>
</evidence>
<evidence type="ECO:0000256" key="2">
    <source>
        <dbReference type="ARBA" id="ARBA00022679"/>
    </source>
</evidence>
<dbReference type="PANTHER" id="PTHR43017:SF1">
    <property type="entry name" value="ACETYLTRANSFERASE YJL218W-RELATED"/>
    <property type="match status" value="1"/>
</dbReference>
<dbReference type="InterPro" id="IPR039369">
    <property type="entry name" value="LacA-like"/>
</dbReference>
<dbReference type="InterPro" id="IPR024688">
    <property type="entry name" value="Mac_dom"/>
</dbReference>
<protein>
    <recommendedName>
        <fullName evidence="5">Acetyltransferase</fullName>
        <ecNumber evidence="5">2.3.1.-</ecNumber>
    </recommendedName>
</protein>
<dbReference type="Gene3D" id="2.160.10.10">
    <property type="entry name" value="Hexapeptide repeat proteins"/>
    <property type="match status" value="1"/>
</dbReference>
<accession>A0A0R2AEY0</accession>
<dbReference type="RefSeq" id="WP_056976180.1">
    <property type="nucleotide sequence ID" value="NZ_AYYP01000015.1"/>
</dbReference>
<dbReference type="FunFam" id="2.160.10.10:FF:000008">
    <property type="entry name" value="Maltose O-acetyltransferase"/>
    <property type="match status" value="1"/>
</dbReference>
<feature type="domain" description="Maltose/galactoside acetyltransferase" evidence="6">
    <location>
        <begin position="4"/>
        <end position="59"/>
    </location>
</feature>
<dbReference type="SUPFAM" id="SSF51161">
    <property type="entry name" value="Trimeric LpxA-like enzymes"/>
    <property type="match status" value="1"/>
</dbReference>
<dbReference type="OrthoDB" id="9812571at2"/>
<dbReference type="CDD" id="cd03357">
    <property type="entry name" value="LbH_MAT_GAT"/>
    <property type="match status" value="1"/>
</dbReference>
<dbReference type="PATRIC" id="fig|1423718.3.peg.1420"/>
<dbReference type="InterPro" id="IPR001451">
    <property type="entry name" value="Hexapep"/>
</dbReference>
<evidence type="ECO:0000259" key="6">
    <source>
        <dbReference type="SMART" id="SM01266"/>
    </source>
</evidence>
<evidence type="ECO:0000256" key="3">
    <source>
        <dbReference type="ARBA" id="ARBA00022737"/>
    </source>
</evidence>
<dbReference type="EC" id="2.3.1.-" evidence="5"/>
<evidence type="ECO:0000256" key="5">
    <source>
        <dbReference type="RuleBase" id="RU367021"/>
    </source>
</evidence>
<name>A0A0R2AEY0_9LACO</name>